<evidence type="ECO:0000313" key="1">
    <source>
        <dbReference type="EMBL" id="POM81404.1"/>
    </source>
</evidence>
<keyword evidence="2" id="KW-1185">Reference proteome</keyword>
<accession>A0A2P4YUC8</accession>
<comment type="caution">
    <text evidence="1">The sequence shown here is derived from an EMBL/GenBank/DDBJ whole genome shotgun (WGS) entry which is preliminary data.</text>
</comment>
<organism evidence="1 2">
    <name type="scientific">Phytophthora palmivora</name>
    <dbReference type="NCBI Taxonomy" id="4796"/>
    <lineage>
        <taxon>Eukaryota</taxon>
        <taxon>Sar</taxon>
        <taxon>Stramenopiles</taxon>
        <taxon>Oomycota</taxon>
        <taxon>Peronosporomycetes</taxon>
        <taxon>Peronosporales</taxon>
        <taxon>Peronosporaceae</taxon>
        <taxon>Phytophthora</taxon>
    </lineage>
</organism>
<dbReference type="AlphaFoldDB" id="A0A2P4YUC8"/>
<proteinExistence type="predicted"/>
<reference evidence="1 2" key="1">
    <citation type="journal article" date="2017" name="Genome Biol. Evol.">
        <title>Phytophthora megakarya and P. palmivora, closely related causal agents of cacao black pod rot, underwent increases in genome sizes and gene numbers by different mechanisms.</title>
        <authorList>
            <person name="Ali S.S."/>
            <person name="Shao J."/>
            <person name="Lary D.J."/>
            <person name="Kronmiller B."/>
            <person name="Shen D."/>
            <person name="Strem M.D."/>
            <person name="Amoako-Attah I."/>
            <person name="Akrofi A.Y."/>
            <person name="Begoude B.A."/>
            <person name="Ten Hoopen G.M."/>
            <person name="Coulibaly K."/>
            <person name="Kebe B.I."/>
            <person name="Melnick R.L."/>
            <person name="Guiltinan M.J."/>
            <person name="Tyler B.M."/>
            <person name="Meinhardt L.W."/>
            <person name="Bailey B.A."/>
        </authorList>
    </citation>
    <scope>NUCLEOTIDE SEQUENCE [LARGE SCALE GENOMIC DNA]</scope>
    <source>
        <strain evidence="2">sbr112.9</strain>
    </source>
</reference>
<protein>
    <submittedName>
        <fullName evidence="1">Uncharacterized protein</fullName>
    </submittedName>
</protein>
<dbReference type="Proteomes" id="UP000237271">
    <property type="component" value="Unassembled WGS sequence"/>
</dbReference>
<sequence>MIEGEMLPVHNGSTTTKTGTVIKKFLKSKGADKRQLAGTWVKKAEKMVWFRNYSKLAKIGHLQQECAMLLH</sequence>
<gene>
    <name evidence="1" type="ORF">PHPALM_628</name>
</gene>
<evidence type="ECO:0000313" key="2">
    <source>
        <dbReference type="Proteomes" id="UP000237271"/>
    </source>
</evidence>
<name>A0A2P4YUC8_9STRA</name>
<dbReference type="EMBL" id="NCKW01000088">
    <property type="protein sequence ID" value="POM81404.1"/>
    <property type="molecule type" value="Genomic_DNA"/>
</dbReference>